<gene>
    <name evidence="1" type="ORF">SEA_BING_69</name>
</gene>
<dbReference type="EMBL" id="MG757154">
    <property type="protein sequence ID" value="AVD99491.1"/>
    <property type="molecule type" value="Genomic_DNA"/>
</dbReference>
<evidence type="ECO:0000313" key="2">
    <source>
        <dbReference type="Proteomes" id="UP000241360"/>
    </source>
</evidence>
<keyword evidence="2" id="KW-1185">Reference proteome</keyword>
<sequence>MVVLEKLNWIGEVPVTERHPEGKGDVVAVAKVEKLKSGAVVYHINLSKQSSDILRRGFSLGELPITEEDEGEA</sequence>
<organism evidence="1 2">
    <name type="scientific">Streptomyces phage Bing</name>
    <dbReference type="NCBI Taxonomy" id="2079427"/>
    <lineage>
        <taxon>Viruses</taxon>
        <taxon>Duplodnaviria</taxon>
        <taxon>Heunggongvirae</taxon>
        <taxon>Uroviricota</taxon>
        <taxon>Caudoviricetes</taxon>
        <taxon>Bingvirus</taxon>
        <taxon>Bingvirus bing</taxon>
    </lineage>
</organism>
<dbReference type="Proteomes" id="UP000241360">
    <property type="component" value="Segment"/>
</dbReference>
<evidence type="ECO:0000313" key="1">
    <source>
        <dbReference type="EMBL" id="AVD99491.1"/>
    </source>
</evidence>
<proteinExistence type="predicted"/>
<accession>A0A2L1IWC7</accession>
<reference evidence="2" key="1">
    <citation type="submission" date="2018-01" db="EMBL/GenBank/DDBJ databases">
        <authorList>
            <person name="Wardenburg K.E."/>
            <person name="Rana S."/>
            <person name="Felix E."/>
            <person name="Puentes R.J."/>
            <person name="Shaffer C.D."/>
            <person name="Weston-Hafer K.A."/>
            <person name="Russell D.A."/>
            <person name="Pope W.H."/>
            <person name="Jacobs-Sera D."/>
            <person name="Hendrix R.W."/>
            <person name="Hatfull G.F."/>
        </authorList>
    </citation>
    <scope>NUCLEOTIDE SEQUENCE [LARGE SCALE GENOMIC DNA]</scope>
</reference>
<name>A0A2L1IWC7_9CAUD</name>
<dbReference type="OrthoDB" id="29305at10239"/>
<protein>
    <submittedName>
        <fullName evidence="1">Uncharacterized protein</fullName>
    </submittedName>
</protein>